<keyword evidence="3" id="KW-1185">Reference proteome</keyword>
<feature type="coiled-coil region" evidence="1">
    <location>
        <begin position="431"/>
        <end position="458"/>
    </location>
</feature>
<evidence type="ECO:0000313" key="2">
    <source>
        <dbReference type="EMBL" id="KGF50219.1"/>
    </source>
</evidence>
<keyword evidence="1" id="KW-0175">Coiled coil</keyword>
<reference evidence="2 3" key="1">
    <citation type="submission" date="2014-07" db="EMBL/GenBank/DDBJ databases">
        <authorList>
            <person name="McCorrison J."/>
            <person name="Sanka R."/>
            <person name="Torralba M."/>
            <person name="Gillis M."/>
            <person name="Haft D.H."/>
            <person name="Methe B."/>
            <person name="Sutton G."/>
            <person name="Nelson K.E."/>
        </authorList>
    </citation>
    <scope>NUCLEOTIDE SEQUENCE [LARGE SCALE GENOMIC DNA]</scope>
    <source>
        <strain evidence="2 3">DNF00058</strain>
    </source>
</reference>
<protein>
    <submittedName>
        <fullName evidence="2">Uncharacterized protein</fullName>
    </submittedName>
</protein>
<gene>
    <name evidence="2" type="ORF">HMPREF9302_10160</name>
</gene>
<dbReference type="AlphaFoldDB" id="A0A096CY57"/>
<name>A0A096CY57_9BACT</name>
<dbReference type="RefSeq" id="WP_036856965.1">
    <property type="nucleotide sequence ID" value="NZ_JRNU01000085.1"/>
</dbReference>
<evidence type="ECO:0000256" key="1">
    <source>
        <dbReference type="SAM" id="Coils"/>
    </source>
</evidence>
<sequence>MERSEVNEKYVLTLVENSDATLSVRKMDIPSSEVPIAELQAMVENSNRTVYDMSSYFYSVFSPKIKAFAFCYPSEYNSSYIDQRAVPNEISYADYIDGVKEIEKRFNAKHLYSKDTKEALKAKLDKEIEAANKSAKELYFKKASIYIRCLRLSETVKKIKEKGEIKLYSRDIVGFSTYTHPINDDLTVELRTNFGYGSAAYFNLAVKYKDIVILPYSYLVHYYYANMKSLMACTRAYRPLRDSWESSINFIADFVNQSVADPKKFIGEYVIREIEEMMKGLRAIMDNPAEVQSRIKDSSLSEIRLSVIRPFNKDEIVMMETMSDELTTLFKAEKITGALLFVESLMQLQEVCGDMSPLIDEILSMNKMVKPEIPPVLNSVRSMIEAFKKEVKIIERQIKFKENRIRYFEQRKEHIQAKMTFAEKIAHDKIFREKNPQYVKLEEELEELNKKLYELHSKILKRERVEERLTVCLKRTENIEDYKKENHASK</sequence>
<dbReference type="Proteomes" id="UP000029614">
    <property type="component" value="Unassembled WGS sequence"/>
</dbReference>
<comment type="caution">
    <text evidence="2">The sequence shown here is derived from an EMBL/GenBank/DDBJ whole genome shotgun (WGS) entry which is preliminary data.</text>
</comment>
<feature type="coiled-coil region" evidence="1">
    <location>
        <begin position="377"/>
        <end position="404"/>
    </location>
</feature>
<dbReference type="EMBL" id="JRNU01000085">
    <property type="protein sequence ID" value="KGF50219.1"/>
    <property type="molecule type" value="Genomic_DNA"/>
</dbReference>
<dbReference type="OrthoDB" id="797350at2"/>
<proteinExistence type="predicted"/>
<organism evidence="2 3">
    <name type="scientific">Prevotella amnii DNF00058</name>
    <dbReference type="NCBI Taxonomy" id="1401066"/>
    <lineage>
        <taxon>Bacteria</taxon>
        <taxon>Pseudomonadati</taxon>
        <taxon>Bacteroidota</taxon>
        <taxon>Bacteroidia</taxon>
        <taxon>Bacteroidales</taxon>
        <taxon>Prevotellaceae</taxon>
        <taxon>Prevotella</taxon>
    </lineage>
</organism>
<evidence type="ECO:0000313" key="3">
    <source>
        <dbReference type="Proteomes" id="UP000029614"/>
    </source>
</evidence>
<accession>A0A096CY57</accession>